<keyword evidence="1" id="KW-1133">Transmembrane helix</keyword>
<dbReference type="GO" id="GO:0030488">
    <property type="term" value="P:tRNA methylation"/>
    <property type="evidence" value="ECO:0007669"/>
    <property type="project" value="TreeGrafter"/>
</dbReference>
<dbReference type="GO" id="GO:0005525">
    <property type="term" value="F:GTP binding"/>
    <property type="evidence" value="ECO:0007669"/>
    <property type="project" value="InterPro"/>
</dbReference>
<dbReference type="PANTHER" id="PTHR42714">
    <property type="entry name" value="TRNA MODIFICATION GTPASE GTPBP3"/>
    <property type="match status" value="1"/>
</dbReference>
<dbReference type="KEGG" id="enn:FRE64_09955"/>
<dbReference type="OrthoDB" id="9255830at2"/>
<evidence type="ECO:0000259" key="2">
    <source>
        <dbReference type="Pfam" id="PF01926"/>
    </source>
</evidence>
<organism evidence="3 4">
    <name type="scientific">Euhalothece natronophila Z-M001</name>
    <dbReference type="NCBI Taxonomy" id="522448"/>
    <lineage>
        <taxon>Bacteria</taxon>
        <taxon>Bacillati</taxon>
        <taxon>Cyanobacteriota</taxon>
        <taxon>Cyanophyceae</taxon>
        <taxon>Oscillatoriophycideae</taxon>
        <taxon>Chroococcales</taxon>
        <taxon>Halothecacae</taxon>
        <taxon>Halothece cluster</taxon>
        <taxon>Euhalothece</taxon>
    </lineage>
</organism>
<evidence type="ECO:0000313" key="3">
    <source>
        <dbReference type="EMBL" id="QDZ40245.1"/>
    </source>
</evidence>
<protein>
    <submittedName>
        <fullName evidence="3">GTPase</fullName>
    </submittedName>
</protein>
<dbReference type="EMBL" id="CP042326">
    <property type="protein sequence ID" value="QDZ40245.1"/>
    <property type="molecule type" value="Genomic_DNA"/>
</dbReference>
<dbReference type="AlphaFoldDB" id="A0A5B8NQ12"/>
<feature type="domain" description="G" evidence="2">
    <location>
        <begin position="302"/>
        <end position="412"/>
    </location>
</feature>
<sequence>MIQLKPWQWLVLGAPFLSIILFILIAAGLQIHAWGISWIWGIFILIFLGWRWLLAKWTKPVFEEELEAITSEVNQELEASAEEDISDDETLNQQVEEILDKILTQAQNDPPIWEDWQLFWERCQEVVSAIALIYNPDTKYPLLNIYIPQVYSLIRGTVDDVDEWIQKLSPVLNQVTVGQAYRAYEVYQKVQPSAKTALKVWSLAQWVINPVAAAAKQVSKKSNQQANQQLIGNLSKILRQVALRQLAKRAIALYRGKKVATPSLVEQPKPSEFPEAKTETIQAILEQAEPQAEVEQKPVNLLLVGRTGGGKSSVINTLFQSHQAAVDVLPSTDEIINYHWESITGDALTLWDTPGYEQVSGGNLRDLVLDYASTADLLLLVTPATDPALAMDSEFLADLQTVVSDLPTIAVVTQVDRLRPIREWNPPYDWENGTQPKEKSIREATAYRQEELGKFCQQVFPLVTWEQDSNRQPWNEQQLSQALVNTISPAKELRLARFLRDRETRSVAAAKIIDRYTKQMTTTQGLTNLVKTPILEYLSTFSTGSPMLGKLLMEQIPVEQLPLVVGKLQMAYDLFNLLSDDRNGQEFDLRSLWSLLLNNSASPEKNAFAFGHALVTYWTQGLSISQLREKFEEYLD</sequence>
<feature type="transmembrane region" description="Helical" evidence="1">
    <location>
        <begin position="35"/>
        <end position="54"/>
    </location>
</feature>
<dbReference type="Gene3D" id="3.40.50.300">
    <property type="entry name" value="P-loop containing nucleotide triphosphate hydrolases"/>
    <property type="match status" value="1"/>
</dbReference>
<dbReference type="InterPro" id="IPR006073">
    <property type="entry name" value="GTP-bd"/>
</dbReference>
<feature type="transmembrane region" description="Helical" evidence="1">
    <location>
        <begin position="7"/>
        <end position="29"/>
    </location>
</feature>
<keyword evidence="1" id="KW-0472">Membrane</keyword>
<dbReference type="PANTHER" id="PTHR42714:SF2">
    <property type="entry name" value="TRNA MODIFICATION GTPASE GTPBP3, MITOCHONDRIAL"/>
    <property type="match status" value="1"/>
</dbReference>
<dbReference type="InterPro" id="IPR027417">
    <property type="entry name" value="P-loop_NTPase"/>
</dbReference>
<dbReference type="SUPFAM" id="SSF52540">
    <property type="entry name" value="P-loop containing nucleoside triphosphate hydrolases"/>
    <property type="match status" value="1"/>
</dbReference>
<dbReference type="Pfam" id="PF01926">
    <property type="entry name" value="MMR_HSR1"/>
    <property type="match status" value="1"/>
</dbReference>
<accession>A0A5B8NQ12</accession>
<reference evidence="3" key="1">
    <citation type="submission" date="2019-08" db="EMBL/GenBank/DDBJ databases">
        <title>Carotenoids and Carotenoid Binding Proteins in the Halophilic Cyanobacterium Euhalothece sp. ZM00.</title>
        <authorList>
            <person name="Cho S.M."/>
            <person name="Song J.Y."/>
            <person name="Park Y.-I."/>
        </authorList>
    </citation>
    <scope>NUCLEOTIDE SEQUENCE [LARGE SCALE GENOMIC DNA]</scope>
    <source>
        <strain evidence="3">Z-M001</strain>
    </source>
</reference>
<dbReference type="Proteomes" id="UP000318453">
    <property type="component" value="Chromosome"/>
</dbReference>
<dbReference type="GO" id="GO:0002098">
    <property type="term" value="P:tRNA wobble uridine modification"/>
    <property type="evidence" value="ECO:0007669"/>
    <property type="project" value="TreeGrafter"/>
</dbReference>
<evidence type="ECO:0000256" key="1">
    <source>
        <dbReference type="SAM" id="Phobius"/>
    </source>
</evidence>
<dbReference type="GO" id="GO:0005829">
    <property type="term" value="C:cytosol"/>
    <property type="evidence" value="ECO:0007669"/>
    <property type="project" value="TreeGrafter"/>
</dbReference>
<name>A0A5B8NQ12_9CHRO</name>
<evidence type="ECO:0000313" key="4">
    <source>
        <dbReference type="Proteomes" id="UP000318453"/>
    </source>
</evidence>
<keyword evidence="1" id="KW-0812">Transmembrane</keyword>
<dbReference type="RefSeq" id="WP_146295928.1">
    <property type="nucleotide sequence ID" value="NZ_CP042326.1"/>
</dbReference>
<keyword evidence="4" id="KW-1185">Reference proteome</keyword>
<gene>
    <name evidence="3" type="ORF">FRE64_09955</name>
</gene>
<proteinExistence type="predicted"/>